<feature type="domain" description="ABC transporter" evidence="5">
    <location>
        <begin position="5"/>
        <end position="230"/>
    </location>
</feature>
<protein>
    <submittedName>
        <fullName evidence="6">ABC transporter ATP-binding protein</fullName>
    </submittedName>
</protein>
<dbReference type="SMART" id="SM00382">
    <property type="entry name" value="AAA"/>
    <property type="match status" value="1"/>
</dbReference>
<keyword evidence="7" id="KW-1185">Reference proteome</keyword>
<comment type="caution">
    <text evidence="6">The sequence shown here is derived from an EMBL/GenBank/DDBJ whole genome shotgun (WGS) entry which is preliminary data.</text>
</comment>
<dbReference type="GO" id="GO:0005524">
    <property type="term" value="F:ATP binding"/>
    <property type="evidence" value="ECO:0007669"/>
    <property type="project" value="UniProtKB-KW"/>
</dbReference>
<keyword evidence="4 6" id="KW-0067">ATP-binding</keyword>
<proteinExistence type="inferred from homology"/>
<dbReference type="PANTHER" id="PTHR42711:SF5">
    <property type="entry name" value="ABC TRANSPORTER ATP-BINDING PROTEIN NATA"/>
    <property type="match status" value="1"/>
</dbReference>
<dbReference type="RefSeq" id="WP_218327513.1">
    <property type="nucleotide sequence ID" value="NZ_JAHUZB010000010.1"/>
</dbReference>
<dbReference type="EMBL" id="JAHUZB010000010">
    <property type="protein sequence ID" value="MBV7392300.1"/>
    <property type="molecule type" value="Genomic_DNA"/>
</dbReference>
<evidence type="ECO:0000256" key="3">
    <source>
        <dbReference type="ARBA" id="ARBA00022741"/>
    </source>
</evidence>
<dbReference type="CDD" id="cd03230">
    <property type="entry name" value="ABC_DR_subfamily_A"/>
    <property type="match status" value="1"/>
</dbReference>
<dbReference type="PROSITE" id="PS00211">
    <property type="entry name" value="ABC_TRANSPORTER_1"/>
    <property type="match status" value="1"/>
</dbReference>
<sequence>MTICVEAKNLTKKYGGKIVVKGLSFSVKAGEVFGLLGPNGAGKSTTIECLLGIRKLDAGEAKIFGSNPRKNRQTVFQKVGVQLQSSSYQDMIRVQELCEEMASLYEAPRDYRELLTLFGLEPFLKQKVADLSGGQRQKLSIILALIPQPQVIFLDELTTGLDTEARREVWQTLLDLKKQGLTIILTTHYMEEAEMLCDRVFLIKDGQKVITGEVEEVIQQTMYDNLEEAYLFYMGGNKHA</sequence>
<dbReference type="InterPro" id="IPR003439">
    <property type="entry name" value="ABC_transporter-like_ATP-bd"/>
</dbReference>
<gene>
    <name evidence="6" type="ORF">KUA55_16575</name>
</gene>
<accession>A0ABS6TH94</accession>
<evidence type="ECO:0000256" key="1">
    <source>
        <dbReference type="ARBA" id="ARBA00005417"/>
    </source>
</evidence>
<evidence type="ECO:0000313" key="7">
    <source>
        <dbReference type="Proteomes" id="UP000774130"/>
    </source>
</evidence>
<dbReference type="Proteomes" id="UP000774130">
    <property type="component" value="Unassembled WGS sequence"/>
</dbReference>
<reference evidence="6 7" key="1">
    <citation type="submission" date="2021-06" db="EMBL/GenBank/DDBJ databases">
        <title>Enterococcus alishanensis sp. nov., a novel lactic acid bacterium isolated from fresh coffee beans.</title>
        <authorList>
            <person name="Chen Y.-S."/>
        </authorList>
    </citation>
    <scope>NUCLEOTIDE SEQUENCE [LARGE SCALE GENOMIC DNA]</scope>
    <source>
        <strain evidence="6 7">ALS3</strain>
    </source>
</reference>
<evidence type="ECO:0000313" key="6">
    <source>
        <dbReference type="EMBL" id="MBV7392300.1"/>
    </source>
</evidence>
<dbReference type="PROSITE" id="PS50893">
    <property type="entry name" value="ABC_TRANSPORTER_2"/>
    <property type="match status" value="1"/>
</dbReference>
<dbReference type="PANTHER" id="PTHR42711">
    <property type="entry name" value="ABC TRANSPORTER ATP-BINDING PROTEIN"/>
    <property type="match status" value="1"/>
</dbReference>
<keyword evidence="2" id="KW-0813">Transport</keyword>
<evidence type="ECO:0000256" key="4">
    <source>
        <dbReference type="ARBA" id="ARBA00022840"/>
    </source>
</evidence>
<keyword evidence="3" id="KW-0547">Nucleotide-binding</keyword>
<dbReference type="InterPro" id="IPR017871">
    <property type="entry name" value="ABC_transporter-like_CS"/>
</dbReference>
<dbReference type="InterPro" id="IPR050763">
    <property type="entry name" value="ABC_transporter_ATP-binding"/>
</dbReference>
<name>A0ABS6TH94_9ENTE</name>
<evidence type="ECO:0000259" key="5">
    <source>
        <dbReference type="PROSITE" id="PS50893"/>
    </source>
</evidence>
<organism evidence="6 7">
    <name type="scientific">Enterococcus alishanensis</name>
    <dbReference type="NCBI Taxonomy" id="1303817"/>
    <lineage>
        <taxon>Bacteria</taxon>
        <taxon>Bacillati</taxon>
        <taxon>Bacillota</taxon>
        <taxon>Bacilli</taxon>
        <taxon>Lactobacillales</taxon>
        <taxon>Enterococcaceae</taxon>
        <taxon>Enterococcus</taxon>
    </lineage>
</organism>
<comment type="similarity">
    <text evidence="1">Belongs to the ABC transporter superfamily.</text>
</comment>
<evidence type="ECO:0000256" key="2">
    <source>
        <dbReference type="ARBA" id="ARBA00022448"/>
    </source>
</evidence>
<dbReference type="InterPro" id="IPR003593">
    <property type="entry name" value="AAA+_ATPase"/>
</dbReference>
<dbReference type="Pfam" id="PF00005">
    <property type="entry name" value="ABC_tran"/>
    <property type="match status" value="1"/>
</dbReference>